<comment type="catalytic activity">
    <reaction evidence="6">
        <text>a 2'-deoxyadenosine in DNA + S-adenosyl-L-methionine = an N(6)-methyl-2'-deoxyadenosine in DNA + S-adenosyl-L-homocysteine + H(+)</text>
        <dbReference type="Rhea" id="RHEA:15197"/>
        <dbReference type="Rhea" id="RHEA-COMP:12418"/>
        <dbReference type="Rhea" id="RHEA-COMP:12419"/>
        <dbReference type="ChEBI" id="CHEBI:15378"/>
        <dbReference type="ChEBI" id="CHEBI:57856"/>
        <dbReference type="ChEBI" id="CHEBI:59789"/>
        <dbReference type="ChEBI" id="CHEBI:90615"/>
        <dbReference type="ChEBI" id="CHEBI:90616"/>
        <dbReference type="EC" id="2.1.1.72"/>
    </reaction>
</comment>
<dbReference type="EC" id="2.1.1.72" evidence="2"/>
<comment type="caution">
    <text evidence="7">The sequence shown here is derived from an EMBL/GenBank/DDBJ whole genome shotgun (WGS) entry which is preliminary data.</text>
</comment>
<evidence type="ECO:0000256" key="5">
    <source>
        <dbReference type="ARBA" id="ARBA00022691"/>
    </source>
</evidence>
<dbReference type="InterPro" id="IPR012263">
    <property type="entry name" value="M_m6A_EcoRV"/>
</dbReference>
<dbReference type="InterPro" id="IPR012327">
    <property type="entry name" value="MeTrfase_D12"/>
</dbReference>
<dbReference type="Proteomes" id="UP001251374">
    <property type="component" value="Unassembled WGS sequence"/>
</dbReference>
<evidence type="ECO:0000256" key="3">
    <source>
        <dbReference type="ARBA" id="ARBA00022603"/>
    </source>
</evidence>
<dbReference type="InterPro" id="IPR029063">
    <property type="entry name" value="SAM-dependent_MTases_sf"/>
</dbReference>
<evidence type="ECO:0000313" key="8">
    <source>
        <dbReference type="Proteomes" id="UP001251374"/>
    </source>
</evidence>
<dbReference type="Gene3D" id="1.10.1020.10">
    <property type="entry name" value="Adenine-specific Methyltransferase, Domain 2"/>
    <property type="match status" value="1"/>
</dbReference>
<organism evidence="7 8">
    <name type="scientific">Franzmannia qiaohouensis</name>
    <dbReference type="NCBI Taxonomy" id="1329370"/>
    <lineage>
        <taxon>Bacteria</taxon>
        <taxon>Pseudomonadati</taxon>
        <taxon>Pseudomonadota</taxon>
        <taxon>Gammaproteobacteria</taxon>
        <taxon>Oceanospirillales</taxon>
        <taxon>Halomonadaceae</taxon>
        <taxon>Franzmannia</taxon>
    </lineage>
</organism>
<dbReference type="SUPFAM" id="SSF53335">
    <property type="entry name" value="S-adenosyl-L-methionine-dependent methyltransferases"/>
    <property type="match status" value="1"/>
</dbReference>
<proteinExistence type="inferred from homology"/>
<protein>
    <recommendedName>
        <fullName evidence="2">site-specific DNA-methyltransferase (adenine-specific)</fullName>
        <ecNumber evidence="2">2.1.1.72</ecNumber>
    </recommendedName>
</protein>
<name>A0ABU1HL77_9GAMM</name>
<evidence type="ECO:0000256" key="2">
    <source>
        <dbReference type="ARBA" id="ARBA00011900"/>
    </source>
</evidence>
<dbReference type="PRINTS" id="PR00505">
    <property type="entry name" value="D12N6MTFRASE"/>
</dbReference>
<evidence type="ECO:0000313" key="7">
    <source>
        <dbReference type="EMBL" id="MDR5907564.1"/>
    </source>
</evidence>
<dbReference type="GO" id="GO:0009007">
    <property type="term" value="F:site-specific DNA-methyltransferase (adenine-specific) activity"/>
    <property type="evidence" value="ECO:0007669"/>
    <property type="project" value="UniProtKB-EC"/>
</dbReference>
<keyword evidence="3 7" id="KW-0489">Methyltransferase</keyword>
<dbReference type="RefSeq" id="WP_309725019.1">
    <property type="nucleotide sequence ID" value="NZ_JARWAM010000021.1"/>
</dbReference>
<evidence type="ECO:0000256" key="6">
    <source>
        <dbReference type="ARBA" id="ARBA00047942"/>
    </source>
</evidence>
<accession>A0ABU1HL77</accession>
<dbReference type="EMBL" id="JARWAM010000021">
    <property type="protein sequence ID" value="MDR5907564.1"/>
    <property type="molecule type" value="Genomic_DNA"/>
</dbReference>
<keyword evidence="4 7" id="KW-0808">Transferase</keyword>
<dbReference type="PANTHER" id="PTHR30481:SF3">
    <property type="entry name" value="DNA ADENINE METHYLASE"/>
    <property type="match status" value="1"/>
</dbReference>
<comment type="similarity">
    <text evidence="1">Belongs to the N(4)/N(6)-methyltransferase family.</text>
</comment>
<sequence>MSSNLNLNNNVKPVLRWAGSKKRLLNRLMAKVPSNFERYVEPFCGSIVLHIALCPPKAYVGDINIELINFYNNLKLYPEEVAEQLHCMPRTKEYYYEIRKKSPSGMSDFERSVRFFYLNRHCFNGVYRTNKKGDFNVPFGSKLSSLPTVEDVTLFSERIKDTCFVASDFQKVVEKTVSGDFLYLDPPYAGGGKDRGEYGVGSFKENDIDRLQDVLKEASQRDVKILLSYADTPKIRECFSSWHIESFEVGRSVSGFARGRKNVKELLISNY</sequence>
<dbReference type="NCBIfam" id="TIGR00571">
    <property type="entry name" value="dam"/>
    <property type="match status" value="1"/>
</dbReference>
<evidence type="ECO:0000256" key="1">
    <source>
        <dbReference type="ARBA" id="ARBA00006594"/>
    </source>
</evidence>
<dbReference type="GO" id="GO:0032259">
    <property type="term" value="P:methylation"/>
    <property type="evidence" value="ECO:0007669"/>
    <property type="project" value="UniProtKB-KW"/>
</dbReference>
<dbReference type="PANTHER" id="PTHR30481">
    <property type="entry name" value="DNA ADENINE METHYLASE"/>
    <property type="match status" value="1"/>
</dbReference>
<keyword evidence="5" id="KW-0949">S-adenosyl-L-methionine</keyword>
<reference evidence="7 8" key="1">
    <citation type="submission" date="2023-04" db="EMBL/GenBank/DDBJ databases">
        <title>A long-awaited taxogenomic arrangement of the family Halomonadaceae.</title>
        <authorList>
            <person name="De La Haba R."/>
            <person name="Chuvochina M."/>
            <person name="Wittouck S."/>
            <person name="Arahal D.R."/>
            <person name="Sanchez-Porro C."/>
            <person name="Hugenholtz P."/>
            <person name="Ventosa A."/>
        </authorList>
    </citation>
    <scope>NUCLEOTIDE SEQUENCE [LARGE SCALE GENOMIC DNA]</scope>
    <source>
        <strain evidence="7 8">DSM 26770</strain>
    </source>
</reference>
<dbReference type="Gene3D" id="3.40.50.150">
    <property type="entry name" value="Vaccinia Virus protein VP39"/>
    <property type="match status" value="1"/>
</dbReference>
<keyword evidence="8" id="KW-1185">Reference proteome</keyword>
<dbReference type="PIRSF" id="PIRSF000398">
    <property type="entry name" value="M_m6A_EcoRV"/>
    <property type="match status" value="1"/>
</dbReference>
<gene>
    <name evidence="7" type="ORF">QC821_20020</name>
</gene>
<dbReference type="InterPro" id="IPR023095">
    <property type="entry name" value="Ade_MeTrfase_dom_2"/>
</dbReference>
<dbReference type="Pfam" id="PF02086">
    <property type="entry name" value="MethyltransfD12"/>
    <property type="match status" value="1"/>
</dbReference>
<evidence type="ECO:0000256" key="4">
    <source>
        <dbReference type="ARBA" id="ARBA00022679"/>
    </source>
</evidence>